<dbReference type="AlphaFoldDB" id="A0A409VY69"/>
<feature type="compositionally biased region" description="Polar residues" evidence="1">
    <location>
        <begin position="167"/>
        <end position="177"/>
    </location>
</feature>
<dbReference type="OrthoDB" id="3069983at2759"/>
<feature type="region of interest" description="Disordered" evidence="1">
    <location>
        <begin position="117"/>
        <end position="194"/>
    </location>
</feature>
<sequence>MDFSTYRARSATPSLSSASTSSSSGLSHQGSAIFSPLSFDEEDQDPPWVNTERLGWKDMDDDYDHVKWQGSQTACQALNQLIDSSKDDVKSLKARNTWQREASYDQIPGFSLLSTADKSSTSAYDSPVFASRPRHPHRASTSDSTSTRPSSRPPSRSRVSDTKSRPRSSSNAPSKDVTNLPLPPRTPLPYFDANNPEKFLDIVKGVAKRLDENAGLRPRATKSVSSSNILTGSSSSIRTAMTAQKRPRVQSHGSTSENMKDAKRQKSHAEIPKDGKKDKGKMKEEDVRTADLEVDMDDQPKTSSQLRMPPPVLPAIPLQRDVKQEALPAPASSSSSLHHHGHYNVNPTPTPESVRTPRLHPLLVQQSQGKSSTVTSASASTVIPTSHHQPQAHPNPIPYSNSQASSSKPLHGQVRQERSAGTSYPGYPGNIRATPIPKPEPHPDPPPQSSRHTGSQNPKATLGLPTSSQQSSRPPPLGMRRTHTYPSSMQQKTGELPKKQKGFKPPLLTNSQPQASSQSSQMQMPTHVKVEKDTAGCVPKSKTEMASKSAADPGSAGGRSAIASSSIAYHATKPVSADSSRNYLHRPAENPAPAQHPRGATRTAAASSSNIRPPPPQVPVHVAPARAPSPGPLPEPADGDPDSSFGDIDLPFDIAALDEAMKKYD</sequence>
<proteinExistence type="predicted"/>
<dbReference type="InParanoid" id="A0A409VY69"/>
<evidence type="ECO:0000313" key="3">
    <source>
        <dbReference type="Proteomes" id="UP000284706"/>
    </source>
</evidence>
<feature type="compositionally biased region" description="Low complexity" evidence="1">
    <location>
        <begin position="10"/>
        <end position="29"/>
    </location>
</feature>
<organism evidence="2 3">
    <name type="scientific">Gymnopilus dilepis</name>
    <dbReference type="NCBI Taxonomy" id="231916"/>
    <lineage>
        <taxon>Eukaryota</taxon>
        <taxon>Fungi</taxon>
        <taxon>Dikarya</taxon>
        <taxon>Basidiomycota</taxon>
        <taxon>Agaricomycotina</taxon>
        <taxon>Agaricomycetes</taxon>
        <taxon>Agaricomycetidae</taxon>
        <taxon>Agaricales</taxon>
        <taxon>Agaricineae</taxon>
        <taxon>Hymenogastraceae</taxon>
        <taxon>Gymnopilus</taxon>
    </lineage>
</organism>
<feature type="region of interest" description="Disordered" evidence="1">
    <location>
        <begin position="34"/>
        <end position="53"/>
    </location>
</feature>
<feature type="compositionally biased region" description="Low complexity" evidence="1">
    <location>
        <begin position="223"/>
        <end position="236"/>
    </location>
</feature>
<dbReference type="STRING" id="231916.A0A409VY69"/>
<feature type="compositionally biased region" description="Polar residues" evidence="1">
    <location>
        <begin position="398"/>
        <end position="408"/>
    </location>
</feature>
<name>A0A409VY69_9AGAR</name>
<feature type="compositionally biased region" description="Low complexity" evidence="1">
    <location>
        <begin position="371"/>
        <end position="382"/>
    </location>
</feature>
<protein>
    <submittedName>
        <fullName evidence="2">Uncharacterized protein</fullName>
    </submittedName>
</protein>
<feature type="region of interest" description="Disordered" evidence="1">
    <location>
        <begin position="1"/>
        <end position="29"/>
    </location>
</feature>
<dbReference type="Proteomes" id="UP000284706">
    <property type="component" value="Unassembled WGS sequence"/>
</dbReference>
<reference evidence="2 3" key="1">
    <citation type="journal article" date="2018" name="Evol. Lett.">
        <title>Horizontal gene cluster transfer increased hallucinogenic mushroom diversity.</title>
        <authorList>
            <person name="Reynolds H.T."/>
            <person name="Vijayakumar V."/>
            <person name="Gluck-Thaler E."/>
            <person name="Korotkin H.B."/>
            <person name="Matheny P.B."/>
            <person name="Slot J.C."/>
        </authorList>
    </citation>
    <scope>NUCLEOTIDE SEQUENCE [LARGE SCALE GENOMIC DNA]</scope>
    <source>
        <strain evidence="2 3">SRW20</strain>
    </source>
</reference>
<feature type="compositionally biased region" description="Low complexity" evidence="1">
    <location>
        <begin position="326"/>
        <end position="336"/>
    </location>
</feature>
<comment type="caution">
    <text evidence="2">The sequence shown here is derived from an EMBL/GenBank/DDBJ whole genome shotgun (WGS) entry which is preliminary data.</text>
</comment>
<feature type="compositionally biased region" description="Low complexity" evidence="1">
    <location>
        <begin position="511"/>
        <end position="525"/>
    </location>
</feature>
<accession>A0A409VY69</accession>
<feature type="compositionally biased region" description="Basic and acidic residues" evidence="1">
    <location>
        <begin position="258"/>
        <end position="291"/>
    </location>
</feature>
<feature type="compositionally biased region" description="Polar residues" evidence="1">
    <location>
        <begin position="484"/>
        <end position="493"/>
    </location>
</feature>
<feature type="compositionally biased region" description="Low complexity" evidence="1">
    <location>
        <begin position="141"/>
        <end position="157"/>
    </location>
</feature>
<evidence type="ECO:0000313" key="2">
    <source>
        <dbReference type="EMBL" id="PPQ71197.1"/>
    </source>
</evidence>
<keyword evidence="3" id="KW-1185">Reference proteome</keyword>
<feature type="region of interest" description="Disordered" evidence="1">
    <location>
        <begin position="211"/>
        <end position="560"/>
    </location>
</feature>
<evidence type="ECO:0000256" key="1">
    <source>
        <dbReference type="SAM" id="MobiDB-lite"/>
    </source>
</evidence>
<gene>
    <name evidence="2" type="ORF">CVT26_011010</name>
</gene>
<feature type="region of interest" description="Disordered" evidence="1">
    <location>
        <begin position="573"/>
        <end position="651"/>
    </location>
</feature>
<dbReference type="EMBL" id="NHYE01005512">
    <property type="protein sequence ID" value="PPQ71197.1"/>
    <property type="molecule type" value="Genomic_DNA"/>
</dbReference>
<feature type="compositionally biased region" description="Polar residues" evidence="1">
    <location>
        <begin position="449"/>
        <end position="459"/>
    </location>
</feature>